<dbReference type="Gene3D" id="3.30.1330.40">
    <property type="entry name" value="RutC-like"/>
    <property type="match status" value="1"/>
</dbReference>
<dbReference type="STRING" id="549386.SAMN02927923_03840"/>
<evidence type="ECO:0000256" key="1">
    <source>
        <dbReference type="ARBA" id="ARBA00010552"/>
    </source>
</evidence>
<dbReference type="Proteomes" id="UP000199569">
    <property type="component" value="Unassembled WGS sequence"/>
</dbReference>
<dbReference type="InterPro" id="IPR035709">
    <property type="entry name" value="YoaB-like"/>
</dbReference>
<dbReference type="InterPro" id="IPR035959">
    <property type="entry name" value="RutC-like_sf"/>
</dbReference>
<dbReference type="CDD" id="cd06150">
    <property type="entry name" value="YjgF_YER057c_UK114_like_2"/>
    <property type="match status" value="1"/>
</dbReference>
<dbReference type="PROSITE" id="PS01094">
    <property type="entry name" value="UPF0076"/>
    <property type="match status" value="1"/>
</dbReference>
<comment type="similarity">
    <text evidence="1">Belongs to the RutC family.</text>
</comment>
<dbReference type="InterPro" id="IPR019897">
    <property type="entry name" value="RidA_CS"/>
</dbReference>
<proteinExistence type="inferred from homology"/>
<name>A0A1G5L2D5_9HYPH</name>
<dbReference type="InterPro" id="IPR006175">
    <property type="entry name" value="YjgF/YER057c/UK114"/>
</dbReference>
<dbReference type="RefSeq" id="WP_091138215.1">
    <property type="nucleotide sequence ID" value="NZ_FMVJ01000013.1"/>
</dbReference>
<gene>
    <name evidence="2" type="ORF">SAMN02927923_03840</name>
</gene>
<dbReference type="AlphaFoldDB" id="A0A1G5L2D5"/>
<dbReference type="SUPFAM" id="SSF55298">
    <property type="entry name" value="YjgF-like"/>
    <property type="match status" value="1"/>
</dbReference>
<reference evidence="2 3" key="1">
    <citation type="submission" date="2016-10" db="EMBL/GenBank/DDBJ databases">
        <authorList>
            <person name="de Groot N.N."/>
        </authorList>
    </citation>
    <scope>NUCLEOTIDE SEQUENCE [LARGE SCALE GENOMIC DNA]</scope>
    <source>
        <strain evidence="2 3">CGMCC 1.7666</strain>
    </source>
</reference>
<organism evidence="2 3">
    <name type="scientific">Microvirga guangxiensis</name>
    <dbReference type="NCBI Taxonomy" id="549386"/>
    <lineage>
        <taxon>Bacteria</taxon>
        <taxon>Pseudomonadati</taxon>
        <taxon>Pseudomonadota</taxon>
        <taxon>Alphaproteobacteria</taxon>
        <taxon>Hyphomicrobiales</taxon>
        <taxon>Methylobacteriaceae</taxon>
        <taxon>Microvirga</taxon>
    </lineage>
</organism>
<dbReference type="PANTHER" id="PTHR47328">
    <property type="match status" value="1"/>
</dbReference>
<accession>A0A1G5L2D5</accession>
<keyword evidence="3" id="KW-1185">Reference proteome</keyword>
<dbReference type="OrthoDB" id="9803101at2"/>
<dbReference type="PANTHER" id="PTHR47328:SF1">
    <property type="entry name" value="RUTC FAMILY PROTEIN YOAB"/>
    <property type="match status" value="1"/>
</dbReference>
<sequence>MTERHIQTPIMHRVVVHNGLVFVGGTVADDVSVGLEGQTEQILTKFDQYLSAAGTDKSRLLAATIFLTDLNRKSEMDAAWKRWLEAKDFPARATVGVADLGDDTLVEIMITAAC</sequence>
<protein>
    <submittedName>
        <fullName evidence="2">Enamine deaminase RidA, house cleaning of reactive enamine intermediates, YjgF/YER057c/UK114 family</fullName>
    </submittedName>
</protein>
<dbReference type="Pfam" id="PF01042">
    <property type="entry name" value="Ribonuc_L-PSP"/>
    <property type="match status" value="1"/>
</dbReference>
<evidence type="ECO:0000313" key="3">
    <source>
        <dbReference type="Proteomes" id="UP000199569"/>
    </source>
</evidence>
<evidence type="ECO:0000313" key="2">
    <source>
        <dbReference type="EMBL" id="SCZ06734.1"/>
    </source>
</evidence>
<dbReference type="EMBL" id="FMVJ01000013">
    <property type="protein sequence ID" value="SCZ06734.1"/>
    <property type="molecule type" value="Genomic_DNA"/>
</dbReference>